<protein>
    <submittedName>
        <fullName evidence="1">AMP deaminase</fullName>
    </submittedName>
</protein>
<dbReference type="Proteomes" id="UP001164539">
    <property type="component" value="Chromosome 12"/>
</dbReference>
<keyword evidence="2" id="KW-1185">Reference proteome</keyword>
<dbReference type="EMBL" id="CM051405">
    <property type="protein sequence ID" value="KAJ4704402.1"/>
    <property type="molecule type" value="Genomic_DNA"/>
</dbReference>
<name>A0ACC1WZF5_MELAZ</name>
<sequence>MDAYALHLAMAALVGASFVAVSAYYMHRKTLTQLLEFAKSVERERDDNNNSDADSPQHAKRYAARRGSGRRKGNGYYRRGSASLPDVTAISGSAVDGEERRNGLVHVDGIPAGLPRLHTLPEGKSAGHSNSTKRAGNLIRPTSPKSPVASASAFESVEGSDEEDNMTDSSKLDITYLHTNGNAGPNLPEHMNANAEPIAASSMIRSHSVSGDLHGVQPDPIAADILRKEPEQETFARLQITPTEVPSPDEVEAYVVLQECLEMRKRYLFREAIAPWEKEVISDPSTPKPNREPFSYTPEGKTDHYFEMQDGVIHVYPNKDSREELFPVADATTFFTDLHHILRVIALGNMRTLCHHRLLLLEQKFNLHLMLNADKEFLAQKSAPHRDFYNVRKVDTHVHHSACMNQKHLLRFIKSKLRKEPDEVVIFRDGTYLTLKEVFGSLDLTGYDLNVDLLDVHADKSTFHRFDKFNLKYNPCGQSRLREIFLKQDNLIQGRFLGELTKQVFSDLEASKYQMAEYRISIYGRKQSEWDQLASWIVNNELYSENVVWLIQLPRLYNIYKEMGIVTSFQNMLDNIFIPLFEVTVDPDSHPQLHLFLKQVVGLDLVDDESKPERRPTKHMPTPAQWTNVFNPAYSYYVYYCYANLYTLNKLRESKGMTTIKFRPHSGEAGDVDHLAATFLTAHNIAHGINLRKSPVLQYLYYLAQIGLAMSPLSNNSLFLDYHRNPFPMFFLRGLNVSLSTDDPLQIHLTKEPLVEEYSIAASVWKLSSCDLCEIARNSVYQSGFSHVLKSHWIGLQYYKRGPDGNDIHKTNVPHIRVEFREQIWRDEMQQVYLGKAVIPEEVS</sequence>
<accession>A0ACC1WZF5</accession>
<proteinExistence type="predicted"/>
<comment type="caution">
    <text evidence="1">The sequence shown here is derived from an EMBL/GenBank/DDBJ whole genome shotgun (WGS) entry which is preliminary data.</text>
</comment>
<evidence type="ECO:0000313" key="1">
    <source>
        <dbReference type="EMBL" id="KAJ4704402.1"/>
    </source>
</evidence>
<gene>
    <name evidence="1" type="ORF">OWV82_021320</name>
</gene>
<evidence type="ECO:0000313" key="2">
    <source>
        <dbReference type="Proteomes" id="UP001164539"/>
    </source>
</evidence>
<reference evidence="1 2" key="1">
    <citation type="journal article" date="2023" name="Science">
        <title>Complex scaffold remodeling in plant triterpene biosynthesis.</title>
        <authorList>
            <person name="De La Pena R."/>
            <person name="Hodgson H."/>
            <person name="Liu J.C."/>
            <person name="Stephenson M.J."/>
            <person name="Martin A.C."/>
            <person name="Owen C."/>
            <person name="Harkess A."/>
            <person name="Leebens-Mack J."/>
            <person name="Jimenez L.E."/>
            <person name="Osbourn A."/>
            <person name="Sattely E.S."/>
        </authorList>
    </citation>
    <scope>NUCLEOTIDE SEQUENCE [LARGE SCALE GENOMIC DNA]</scope>
    <source>
        <strain evidence="2">cv. JPN11</strain>
        <tissue evidence="1">Leaf</tissue>
    </source>
</reference>
<organism evidence="1 2">
    <name type="scientific">Melia azedarach</name>
    <name type="common">Chinaberry tree</name>
    <dbReference type="NCBI Taxonomy" id="155640"/>
    <lineage>
        <taxon>Eukaryota</taxon>
        <taxon>Viridiplantae</taxon>
        <taxon>Streptophyta</taxon>
        <taxon>Embryophyta</taxon>
        <taxon>Tracheophyta</taxon>
        <taxon>Spermatophyta</taxon>
        <taxon>Magnoliopsida</taxon>
        <taxon>eudicotyledons</taxon>
        <taxon>Gunneridae</taxon>
        <taxon>Pentapetalae</taxon>
        <taxon>rosids</taxon>
        <taxon>malvids</taxon>
        <taxon>Sapindales</taxon>
        <taxon>Meliaceae</taxon>
        <taxon>Melia</taxon>
    </lineage>
</organism>